<dbReference type="EMBL" id="JAIHOM010000142">
    <property type="protein sequence ID" value="MCW6038494.1"/>
    <property type="molecule type" value="Genomic_DNA"/>
</dbReference>
<dbReference type="PANTHER" id="PTHR21666:SF270">
    <property type="entry name" value="MUREIN HYDROLASE ACTIVATOR ENVC"/>
    <property type="match status" value="1"/>
</dbReference>
<dbReference type="InterPro" id="IPR011658">
    <property type="entry name" value="PA14_dom"/>
</dbReference>
<dbReference type="InterPro" id="IPR015500">
    <property type="entry name" value="Peptidase_S8_subtilisin-rel"/>
</dbReference>
<dbReference type="SMART" id="SM00758">
    <property type="entry name" value="PA14"/>
    <property type="match status" value="1"/>
</dbReference>
<dbReference type="InterPro" id="IPR025193">
    <property type="entry name" value="DUF4114"/>
</dbReference>
<dbReference type="Pfam" id="PF13448">
    <property type="entry name" value="DUF4114"/>
    <property type="match status" value="1"/>
</dbReference>
<dbReference type="InterPro" id="IPR016047">
    <property type="entry name" value="M23ase_b-sheet_dom"/>
</dbReference>
<dbReference type="Pfam" id="PF01551">
    <property type="entry name" value="Peptidase_M23"/>
    <property type="match status" value="1"/>
</dbReference>
<dbReference type="InterPro" id="IPR003646">
    <property type="entry name" value="SH3-like_bac-type"/>
</dbReference>
<name>A0ABT3LAG5_9CYAN</name>
<protein>
    <submittedName>
        <fullName evidence="9">S8 family serine peptidase</fullName>
    </submittedName>
</protein>
<keyword evidence="10" id="KW-1185">Reference proteome</keyword>
<dbReference type="Pfam" id="PF08310">
    <property type="entry name" value="LGFP"/>
    <property type="match status" value="2"/>
</dbReference>
<dbReference type="InterPro" id="IPR000209">
    <property type="entry name" value="Peptidase_S8/S53_dom"/>
</dbReference>
<dbReference type="Gene3D" id="2.90.10.30">
    <property type="match status" value="1"/>
</dbReference>
<dbReference type="RefSeq" id="WP_265266403.1">
    <property type="nucleotide sequence ID" value="NZ_JAIHOM010000142.1"/>
</dbReference>
<sequence length="1327" mass="144267">FGHIVIQDRLEGARFEGLGNLGENNNWNSGEYQGIKSFSMRPGDEFALMLIPNGRIQEVLNNPNITGTKAPIFSLGTDNPYDMFHFGQIADVTGDGSTFVMEDVQFGHAWYDGDYNDLIFQVRGATGEAPLMADLMDPALDWRDSDLGQALVSYATRYVEEVGVEDIGFSFSREYQPLIGIIDTGFSGDNPDLDYSNIMLGRDWIDGDDNPLLSAGEGNEHGTHILGIIAAQQDNDIGIDGINPDAPIWLGRAVGSGQWANSLVEFVDAAVESGQPNAVVNLSLDLTQIDANGEVFTRYEFTPMERAAIEYARQNNVLLVVAAGNDGGVMSALGQASQEFDNIITVGAAEQFDPTTSAWKGADRTDYSSYGYGLDLMAYGGTEENPHLSLTGDSVGAMAGTSVATAKVTGAVSQVWAANPALSYRQVIDILKQTATDLGETGFDLATGAGLVNMMAAVHLAKVTKPEEHFTPHMLIPETWSGEGVFTAGDRAVAQKFWKDGKYYDWVPYQIKREDTLSHLALKHLGNAGDDYYMWIAQKNGIADPNRIFAGDWIQVPQLVSAPINPIAQRAIQGIYEANKARLGKPTSEPVNLGNGFLQQTFEGGHITWNGQQAIPYFTGTGLPIRPGLPIQDWSGNRPVVSQVGFDGKITHSSFVQAFNQNGGFWGVGRPTEHVKHWERGLTQQFTGGQDRQGAIMQPDGSSRAYWVGGDIWREFLNRGGAKYVGYPKTNAIPVKGGLDKSGGKVQHFLGNQGIPSKIWSSKHGAHPTWGAIGGRYDQMGGPASWLGFPTSGEYGIGSGWVKQDFEGGYMLWHPHHGTTVYNTKAVDSLPPDSGNGSTGEWTVKYWNNTNLSGTPVWTMTEPPGEIRFNAGSGAPVGTQGIKEDNFSARWETTSYFKGGFYDFISQADDGVRVYVNGVKIIDKWTASRPWSLRNTYMPIPEGNHKIVVEYFEKTGIAGQILKWEPSQNTNPSSNITIRPGSSNITFSRGQTWITSTGYRFRFLMDGNLVLVNPAGKTLWATGTNGTGANKFAVQKDGNVVLYHDNKPLWATNTSGNPGTYFAIQNDGNLVVYSSDKKPIFNTGTHGGRQGILDASARWLGKSEPGYVNSNVGSVPLNMRSAASLGAGVMRTLNRNTSLKILRSVTGGAYTTPNGQTRSDWYEVEVNGQKGFVAAYYVTKGNPPNNGGGGSSAWQHPLPGYPVTSEYGWRRDPFTGQQKFHYGIDFGTSGTTPPVKAAQSGKVVFAGWNNQGYGNLVIIEHPGGIRTYYAHLSSISVRTGQQVTSGAKIGNVGSTGFSTGPHLHFEVRVSPYRWQTDNRNPRNYIRF</sequence>
<comment type="similarity">
    <text evidence="4">Belongs to the peptidase S8 family.</text>
</comment>
<dbReference type="InterPro" id="IPR001480">
    <property type="entry name" value="Bulb-type_lectin_dom"/>
</dbReference>
<feature type="domain" description="LysM" evidence="7">
    <location>
        <begin position="507"/>
        <end position="556"/>
    </location>
</feature>
<dbReference type="InterPro" id="IPR036426">
    <property type="entry name" value="Bulb-type_lectin_dom_sf"/>
</dbReference>
<dbReference type="SUPFAM" id="SSF51110">
    <property type="entry name" value="alpha-D-mannose-specific plant lectins"/>
    <property type="match status" value="1"/>
</dbReference>
<dbReference type="InterPro" id="IPR011055">
    <property type="entry name" value="Dup_hybrid_motif"/>
</dbReference>
<evidence type="ECO:0000313" key="10">
    <source>
        <dbReference type="Proteomes" id="UP001526426"/>
    </source>
</evidence>
<dbReference type="PROSITE" id="PS51820">
    <property type="entry name" value="PA14"/>
    <property type="match status" value="1"/>
</dbReference>
<dbReference type="Gene3D" id="2.90.10.10">
    <property type="entry name" value="Bulb-type lectin domain"/>
    <property type="match status" value="1"/>
</dbReference>
<comment type="caution">
    <text evidence="9">The sequence shown here is derived from an EMBL/GenBank/DDBJ whole genome shotgun (WGS) entry which is preliminary data.</text>
</comment>
<dbReference type="PROSITE" id="PS51782">
    <property type="entry name" value="LYSM"/>
    <property type="match status" value="1"/>
</dbReference>
<dbReference type="Gene3D" id="3.10.350.10">
    <property type="entry name" value="LysM domain"/>
    <property type="match status" value="1"/>
</dbReference>
<evidence type="ECO:0000313" key="9">
    <source>
        <dbReference type="EMBL" id="MCW6038494.1"/>
    </source>
</evidence>
<evidence type="ECO:0000259" key="8">
    <source>
        <dbReference type="PROSITE" id="PS51820"/>
    </source>
</evidence>
<dbReference type="PANTHER" id="PTHR21666">
    <property type="entry name" value="PEPTIDASE-RELATED"/>
    <property type="match status" value="1"/>
</dbReference>
<keyword evidence="3 4" id="KW-0720">Serine protease</keyword>
<dbReference type="Gene3D" id="2.70.70.10">
    <property type="entry name" value="Glucose Permease (Domain IIA)"/>
    <property type="match status" value="1"/>
</dbReference>
<proteinExistence type="inferred from homology"/>
<feature type="active site" description="Charge relay system" evidence="4">
    <location>
        <position position="183"/>
    </location>
</feature>
<feature type="domain" description="PA14" evidence="8">
    <location>
        <begin position="837"/>
        <end position="978"/>
    </location>
</feature>
<dbReference type="PROSITE" id="PS50927">
    <property type="entry name" value="BULB_LECTIN"/>
    <property type="match status" value="1"/>
</dbReference>
<evidence type="ECO:0000256" key="2">
    <source>
        <dbReference type="ARBA" id="ARBA00022801"/>
    </source>
</evidence>
<dbReference type="PROSITE" id="PS51781">
    <property type="entry name" value="SH3B"/>
    <property type="match status" value="1"/>
</dbReference>
<dbReference type="SUPFAM" id="SSF52743">
    <property type="entry name" value="Subtilisin-like"/>
    <property type="match status" value="1"/>
</dbReference>
<organism evidence="9 10">
    <name type="scientific">Spirulina subsalsa FACHB-351</name>
    <dbReference type="NCBI Taxonomy" id="234711"/>
    <lineage>
        <taxon>Bacteria</taxon>
        <taxon>Bacillati</taxon>
        <taxon>Cyanobacteriota</taxon>
        <taxon>Cyanophyceae</taxon>
        <taxon>Spirulinales</taxon>
        <taxon>Spirulinaceae</taxon>
        <taxon>Spirulina</taxon>
    </lineage>
</organism>
<dbReference type="InterPro" id="IPR037524">
    <property type="entry name" value="PA14/GLEYA"/>
</dbReference>
<accession>A0ABT3LAG5</accession>
<feature type="domain" description="Bulb-type lectin" evidence="5">
    <location>
        <begin position="978"/>
        <end position="1085"/>
    </location>
</feature>
<dbReference type="Gene3D" id="3.40.50.200">
    <property type="entry name" value="Peptidase S8/S53 domain"/>
    <property type="match status" value="1"/>
</dbReference>
<evidence type="ECO:0000259" key="7">
    <source>
        <dbReference type="PROSITE" id="PS51782"/>
    </source>
</evidence>
<dbReference type="Gene3D" id="2.30.30.40">
    <property type="entry name" value="SH3 Domains"/>
    <property type="match status" value="1"/>
</dbReference>
<dbReference type="InterPro" id="IPR036779">
    <property type="entry name" value="LysM_dom_sf"/>
</dbReference>
<evidence type="ECO:0000256" key="1">
    <source>
        <dbReference type="ARBA" id="ARBA00022670"/>
    </source>
</evidence>
<feature type="non-terminal residue" evidence="9">
    <location>
        <position position="1"/>
    </location>
</feature>
<evidence type="ECO:0000259" key="5">
    <source>
        <dbReference type="PROSITE" id="PS50927"/>
    </source>
</evidence>
<dbReference type="CDD" id="cd12797">
    <property type="entry name" value="M23_peptidase"/>
    <property type="match status" value="1"/>
</dbReference>
<dbReference type="SMART" id="SM00108">
    <property type="entry name" value="B_lectin"/>
    <property type="match status" value="1"/>
</dbReference>
<feature type="domain" description="SH3b" evidence="6">
    <location>
        <begin position="1107"/>
        <end position="1182"/>
    </location>
</feature>
<keyword evidence="2 4" id="KW-0378">Hydrolase</keyword>
<evidence type="ECO:0000256" key="3">
    <source>
        <dbReference type="ARBA" id="ARBA00022825"/>
    </source>
</evidence>
<feature type="active site" description="Charge relay system" evidence="4">
    <location>
        <position position="221"/>
    </location>
</feature>
<dbReference type="Pfam" id="PF01476">
    <property type="entry name" value="LysM"/>
    <property type="match status" value="1"/>
</dbReference>
<dbReference type="SMART" id="SM00287">
    <property type="entry name" value="SH3b"/>
    <property type="match status" value="1"/>
</dbReference>
<feature type="active site" description="Charge relay system" evidence="4">
    <location>
        <position position="402"/>
    </location>
</feature>
<dbReference type="Pfam" id="PF07691">
    <property type="entry name" value="PA14"/>
    <property type="match status" value="1"/>
</dbReference>
<dbReference type="Pfam" id="PF00082">
    <property type="entry name" value="Peptidase_S8"/>
    <property type="match status" value="1"/>
</dbReference>
<evidence type="ECO:0000256" key="4">
    <source>
        <dbReference type="PROSITE-ProRule" id="PRU01240"/>
    </source>
</evidence>
<dbReference type="InterPro" id="IPR050570">
    <property type="entry name" value="Cell_wall_metabolism_enzyme"/>
</dbReference>
<gene>
    <name evidence="9" type="ORF">K4A83_19770</name>
</gene>
<dbReference type="InterPro" id="IPR013207">
    <property type="entry name" value="LGFP"/>
</dbReference>
<keyword evidence="1 4" id="KW-0645">Protease</keyword>
<dbReference type="InterPro" id="IPR018392">
    <property type="entry name" value="LysM"/>
</dbReference>
<dbReference type="Proteomes" id="UP001526426">
    <property type="component" value="Unassembled WGS sequence"/>
</dbReference>
<dbReference type="SUPFAM" id="SSF51261">
    <property type="entry name" value="Duplicated hybrid motif"/>
    <property type="match status" value="1"/>
</dbReference>
<dbReference type="InterPro" id="IPR036852">
    <property type="entry name" value="Peptidase_S8/S53_dom_sf"/>
</dbReference>
<dbReference type="PROSITE" id="PS51892">
    <property type="entry name" value="SUBTILASE"/>
    <property type="match status" value="1"/>
</dbReference>
<evidence type="ECO:0000259" key="6">
    <source>
        <dbReference type="PROSITE" id="PS51781"/>
    </source>
</evidence>
<dbReference type="Pfam" id="PF08239">
    <property type="entry name" value="SH3_3"/>
    <property type="match status" value="1"/>
</dbReference>
<reference evidence="9 10" key="1">
    <citation type="submission" date="2021-08" db="EMBL/GenBank/DDBJ databases">
        <title>Draft genome sequence of Spirulina subsalsa with high tolerance to salinity and hype-accumulation of phycocyanin.</title>
        <authorList>
            <person name="Pei H."/>
            <person name="Jiang L."/>
        </authorList>
    </citation>
    <scope>NUCLEOTIDE SEQUENCE [LARGE SCALE GENOMIC DNA]</scope>
    <source>
        <strain evidence="9 10">FACHB-351</strain>
    </source>
</reference>
<dbReference type="Gene3D" id="3.90.182.10">
    <property type="entry name" value="Toxin - Anthrax Protective Antigen,domain 1"/>
    <property type="match status" value="1"/>
</dbReference>
<dbReference type="PRINTS" id="PR00723">
    <property type="entry name" value="SUBTILISIN"/>
</dbReference>